<dbReference type="EMBL" id="CAJZ01000201">
    <property type="protein sequence ID" value="CCI84088.1"/>
    <property type="molecule type" value="Genomic_DNA"/>
</dbReference>
<evidence type="ECO:0000256" key="6">
    <source>
        <dbReference type="SAM" id="SignalP"/>
    </source>
</evidence>
<feature type="transmembrane region" description="Helical" evidence="5">
    <location>
        <begin position="494"/>
        <end position="517"/>
    </location>
</feature>
<proteinExistence type="inferred from homology"/>
<evidence type="ECO:0000259" key="7">
    <source>
        <dbReference type="Pfam" id="PF16555"/>
    </source>
</evidence>
<reference evidence="10 11" key="2">
    <citation type="submission" date="2012-08" db="EMBL/GenBank/DDBJ databases">
        <title>The Genome Sequence of Turicella otitidis ATCC 51513.</title>
        <authorList>
            <consortium name="The Broad Institute Genome Sequencing Platform"/>
            <person name="Earl A."/>
            <person name="Ward D."/>
            <person name="Feldgarden M."/>
            <person name="Gevers D."/>
            <person name="Huys G."/>
            <person name="Walker B."/>
            <person name="Young S.K."/>
            <person name="Zeng Q."/>
            <person name="Gargeya S."/>
            <person name="Fitzgerald M."/>
            <person name="Haas B."/>
            <person name="Abouelleil A."/>
            <person name="Alvarado L."/>
            <person name="Arachchi H.M."/>
            <person name="Berlin A.M."/>
            <person name="Chapman S.B."/>
            <person name="Goldberg J."/>
            <person name="Griggs A."/>
            <person name="Gujja S."/>
            <person name="Hansen M."/>
            <person name="Howarth C."/>
            <person name="Imamovic A."/>
            <person name="Larimer J."/>
            <person name="McCowen C."/>
            <person name="Montmayeur A."/>
            <person name="Murphy C."/>
            <person name="Neiman D."/>
            <person name="Pearson M."/>
            <person name="Priest M."/>
            <person name="Roberts A."/>
            <person name="Saif S."/>
            <person name="Shea T."/>
            <person name="Sisk P."/>
            <person name="Sykes S."/>
            <person name="Wortman J."/>
            <person name="Nusbaum C."/>
            <person name="Birren B."/>
        </authorList>
    </citation>
    <scope>NUCLEOTIDE SEQUENCE [LARGE SCALE GENOMIC DNA]</scope>
    <source>
        <strain evidence="10 11">ATCC 51513</strain>
    </source>
</reference>
<feature type="compositionally biased region" description="Pro residues" evidence="4">
    <location>
        <begin position="337"/>
        <end position="347"/>
    </location>
</feature>
<comment type="similarity">
    <text evidence="1">Belongs to the serine-aspartate repeat-containing protein (SDr) family.</text>
</comment>
<dbReference type="HOGENOM" id="CLU_029024_2_0_11"/>
<dbReference type="STRING" id="29321.AAV33_04355"/>
<dbReference type="Proteomes" id="UP000011016">
    <property type="component" value="Unassembled WGS sequence"/>
</dbReference>
<keyword evidence="2" id="KW-0964">Secreted</keyword>
<dbReference type="Pfam" id="PF17802">
    <property type="entry name" value="SpaA"/>
    <property type="match status" value="1"/>
</dbReference>
<feature type="region of interest" description="Disordered" evidence="4">
    <location>
        <begin position="318"/>
        <end position="360"/>
    </location>
</feature>
<keyword evidence="11" id="KW-1185">Reference proteome</keyword>
<protein>
    <submittedName>
        <fullName evidence="10">LPXTG-domain-containing protein cell wall anchor domain</fullName>
    </submittedName>
    <submittedName>
        <fullName evidence="9">Putative surface-anchored fimbrial subunit</fullName>
    </submittedName>
</protein>
<dbReference type="InterPro" id="IPR032364">
    <property type="entry name" value="GramPos_pilinD1_N"/>
</dbReference>
<keyword evidence="5" id="KW-0472">Membrane</keyword>
<evidence type="ECO:0000259" key="8">
    <source>
        <dbReference type="Pfam" id="PF17802"/>
    </source>
</evidence>
<dbReference type="EMBL" id="AHAE01000076">
    <property type="protein sequence ID" value="EJZ81443.1"/>
    <property type="molecule type" value="Genomic_DNA"/>
</dbReference>
<dbReference type="NCBIfam" id="NF033902">
    <property type="entry name" value="iso_D2_wall_anc"/>
    <property type="match status" value="1"/>
</dbReference>
<dbReference type="Gene3D" id="2.60.40.10">
    <property type="entry name" value="Immunoglobulins"/>
    <property type="match status" value="2"/>
</dbReference>
<evidence type="ECO:0000256" key="4">
    <source>
        <dbReference type="SAM" id="MobiDB-lite"/>
    </source>
</evidence>
<keyword evidence="3 6" id="KW-0732">Signal</keyword>
<dbReference type="Pfam" id="PF16555">
    <property type="entry name" value="GramPos_pilinD1"/>
    <property type="match status" value="1"/>
</dbReference>
<dbReference type="eggNOG" id="COG4932">
    <property type="taxonomic scope" value="Bacteria"/>
</dbReference>
<evidence type="ECO:0000313" key="11">
    <source>
        <dbReference type="Proteomes" id="UP000006078"/>
    </source>
</evidence>
<gene>
    <name evidence="9" type="primary">spaD</name>
    <name evidence="9" type="ORF">BN46_1372</name>
    <name evidence="10" type="ORF">HMPREF9719_01630</name>
</gene>
<dbReference type="Proteomes" id="UP000006078">
    <property type="component" value="Unassembled WGS sequence"/>
</dbReference>
<evidence type="ECO:0000313" key="10">
    <source>
        <dbReference type="EMBL" id="EJZ81443.1"/>
    </source>
</evidence>
<evidence type="ECO:0000256" key="5">
    <source>
        <dbReference type="SAM" id="Phobius"/>
    </source>
</evidence>
<dbReference type="Gene3D" id="2.60.40.740">
    <property type="match status" value="1"/>
</dbReference>
<comment type="caution">
    <text evidence="9">The sequence shown here is derived from an EMBL/GenBank/DDBJ whole genome shotgun (WGS) entry which is preliminary data.</text>
</comment>
<keyword evidence="5" id="KW-1133">Transmembrane helix</keyword>
<feature type="signal peptide" evidence="6">
    <location>
        <begin position="1"/>
        <end position="27"/>
    </location>
</feature>
<reference evidence="9 12" key="1">
    <citation type="journal article" date="2012" name="J. Bacteriol.">
        <title>Draft Genome Sequence of Turicella otitidis ATCC 51513, Isolated from Middle Ear Fluid from a Child with Otitis Media.</title>
        <authorList>
            <person name="Brinkrolf K."/>
            <person name="Schneider J."/>
            <person name="Knecht M."/>
            <person name="Ruckert C."/>
            <person name="Tauch A."/>
        </authorList>
    </citation>
    <scope>NUCLEOTIDE SEQUENCE [LARGE SCALE GENOMIC DNA]</scope>
    <source>
        <strain evidence="9 12">ATCC 51513</strain>
    </source>
</reference>
<dbReference type="NCBIfam" id="TIGR04226">
    <property type="entry name" value="RrgB_K2N_iso_D2"/>
    <property type="match status" value="1"/>
</dbReference>
<evidence type="ECO:0000313" key="12">
    <source>
        <dbReference type="Proteomes" id="UP000011016"/>
    </source>
</evidence>
<feature type="domain" description="Gram-positive pilin subunit D1 N-terminal" evidence="7">
    <location>
        <begin position="52"/>
        <end position="186"/>
    </location>
</feature>
<accession>I7IXV3</accession>
<dbReference type="GO" id="GO:0005975">
    <property type="term" value="P:carbohydrate metabolic process"/>
    <property type="evidence" value="ECO:0007669"/>
    <property type="project" value="UniProtKB-ARBA"/>
</dbReference>
<name>I7IXV3_9CORY</name>
<feature type="chain" id="PRO_5010500797" evidence="6">
    <location>
        <begin position="28"/>
        <end position="523"/>
    </location>
</feature>
<dbReference type="PANTHER" id="PTHR36108:SF13">
    <property type="entry name" value="COLOSSIN-B-RELATED"/>
    <property type="match status" value="1"/>
</dbReference>
<evidence type="ECO:0000256" key="1">
    <source>
        <dbReference type="ARBA" id="ARBA00007257"/>
    </source>
</evidence>
<dbReference type="AlphaFoldDB" id="I7IXV3"/>
<keyword evidence="5" id="KW-0812">Transmembrane</keyword>
<feature type="domain" description="SpaA-like prealbumin fold" evidence="8">
    <location>
        <begin position="366"/>
        <end position="465"/>
    </location>
</feature>
<dbReference type="NCBIfam" id="TIGR01167">
    <property type="entry name" value="LPXTG_anchor"/>
    <property type="match status" value="1"/>
</dbReference>
<dbReference type="InterPro" id="IPR048052">
    <property type="entry name" value="FM1-like"/>
</dbReference>
<evidence type="ECO:0000256" key="2">
    <source>
        <dbReference type="ARBA" id="ARBA00022525"/>
    </source>
</evidence>
<dbReference type="InterPro" id="IPR013783">
    <property type="entry name" value="Ig-like_fold"/>
</dbReference>
<dbReference type="InterPro" id="IPR041033">
    <property type="entry name" value="SpaA_PFL_dom_1"/>
</dbReference>
<dbReference type="InterPro" id="IPR026466">
    <property type="entry name" value="Fim_isopep_form_D2_dom"/>
</dbReference>
<dbReference type="PANTHER" id="PTHR36108">
    <property type="entry name" value="COLOSSIN-B-RELATED"/>
    <property type="match status" value="1"/>
</dbReference>
<organism evidence="9 12">
    <name type="scientific">Corynebacterium otitidis ATCC 51513</name>
    <dbReference type="NCBI Taxonomy" id="883169"/>
    <lineage>
        <taxon>Bacteria</taxon>
        <taxon>Bacillati</taxon>
        <taxon>Actinomycetota</taxon>
        <taxon>Actinomycetes</taxon>
        <taxon>Mycobacteriales</taxon>
        <taxon>Corynebacteriaceae</taxon>
        <taxon>Corynebacterium</taxon>
    </lineage>
</organism>
<dbReference type="OrthoDB" id="3199332at2"/>
<sequence>MSRTSLTRRPVALAAAGLMAFSSVAVGATGALVPQAVAQEANASTIDVDREGSITLHKRLDAASVQDATGNLQLADGSPLPGVVFSIQQVQADLSTNDGLRAARALTPATAEDDPEGVSEQKITDENGIAHFGDLPVGVYRVSETIPETVEGTILPARDFLVWVPQTNPENQTEWNYDVQVYPKNSSASVEKEVDDADKNVDDEIEYTITTKIPRVDQLSKYVVFDDLDEEKLELSAEQREGITASLTAGDVELEKGVHYNVEVSEDLEVEVVFTGLGRAALLAAPADAEVETTIPATLKEIGEGNGQVLNQATNIINNSGSTFLPGDPDDPENPDPGDPNDPNEPPEPPEPDVEIPSNEVETRLGKLKIEKSGEDDQPLPGATFELYRCEDPQNLIGDNLTVAGEDSWTTDQSGEVTIDGLHVTDFENNAPIEEKYKYCLVEVEAPQGYQLLSTPVEVEFTTAAVGNTLDGTDAVTQVAKIENTRSGFLPNTGGAGVVLLLIVGALLAGSGVYAAARNAKKA</sequence>
<dbReference type="RefSeq" id="WP_004601520.1">
    <property type="nucleotide sequence ID" value="NZ_HF541868.1"/>
</dbReference>
<evidence type="ECO:0000256" key="3">
    <source>
        <dbReference type="ARBA" id="ARBA00022729"/>
    </source>
</evidence>
<evidence type="ECO:0000313" key="9">
    <source>
        <dbReference type="EMBL" id="CCI84088.1"/>
    </source>
</evidence>